<dbReference type="AlphaFoldDB" id="A0A9N9F9I3"/>
<evidence type="ECO:0000313" key="2">
    <source>
        <dbReference type="Proteomes" id="UP000789831"/>
    </source>
</evidence>
<gene>
    <name evidence="1" type="ORF">AGERDE_LOCUS5118</name>
</gene>
<accession>A0A9N9F9I3</accession>
<evidence type="ECO:0000313" key="1">
    <source>
        <dbReference type="EMBL" id="CAG8518681.1"/>
    </source>
</evidence>
<proteinExistence type="predicted"/>
<organism evidence="1 2">
    <name type="scientific">Ambispora gerdemannii</name>
    <dbReference type="NCBI Taxonomy" id="144530"/>
    <lineage>
        <taxon>Eukaryota</taxon>
        <taxon>Fungi</taxon>
        <taxon>Fungi incertae sedis</taxon>
        <taxon>Mucoromycota</taxon>
        <taxon>Glomeromycotina</taxon>
        <taxon>Glomeromycetes</taxon>
        <taxon>Archaeosporales</taxon>
        <taxon>Ambisporaceae</taxon>
        <taxon>Ambispora</taxon>
    </lineage>
</organism>
<reference evidence="1" key="1">
    <citation type="submission" date="2021-06" db="EMBL/GenBank/DDBJ databases">
        <authorList>
            <person name="Kallberg Y."/>
            <person name="Tangrot J."/>
            <person name="Rosling A."/>
        </authorList>
    </citation>
    <scope>NUCLEOTIDE SEQUENCE</scope>
    <source>
        <strain evidence="1">MT106</strain>
    </source>
</reference>
<keyword evidence="2" id="KW-1185">Reference proteome</keyword>
<dbReference type="Proteomes" id="UP000789831">
    <property type="component" value="Unassembled WGS sequence"/>
</dbReference>
<name>A0A9N9F9I3_9GLOM</name>
<dbReference type="EMBL" id="CAJVPL010000656">
    <property type="protein sequence ID" value="CAG8518681.1"/>
    <property type="molecule type" value="Genomic_DNA"/>
</dbReference>
<protein>
    <submittedName>
        <fullName evidence="1">7100_t:CDS:1</fullName>
    </submittedName>
</protein>
<sequence length="61" mass="6961">MWKGETFHLELSHYWLYAEAFKRSHSPDSPDTSYCSTHCCSPRISPCQGLLPSPSTCNLQK</sequence>
<comment type="caution">
    <text evidence="1">The sequence shown here is derived from an EMBL/GenBank/DDBJ whole genome shotgun (WGS) entry which is preliminary data.</text>
</comment>